<name>A0A8T9BTR1_9HELO</name>
<gene>
    <name evidence="1" type="ORF">LARI1_G003086</name>
</gene>
<protein>
    <submittedName>
        <fullName evidence="1">Uncharacterized protein</fullName>
    </submittedName>
</protein>
<evidence type="ECO:0000313" key="1">
    <source>
        <dbReference type="EMBL" id="TVY21332.1"/>
    </source>
</evidence>
<dbReference type="EMBL" id="QGMF01000020">
    <property type="protein sequence ID" value="TVY21332.1"/>
    <property type="molecule type" value="Genomic_DNA"/>
</dbReference>
<organism evidence="1 2">
    <name type="scientific">Lachnellula arida</name>
    <dbReference type="NCBI Taxonomy" id="1316785"/>
    <lineage>
        <taxon>Eukaryota</taxon>
        <taxon>Fungi</taxon>
        <taxon>Dikarya</taxon>
        <taxon>Ascomycota</taxon>
        <taxon>Pezizomycotina</taxon>
        <taxon>Leotiomycetes</taxon>
        <taxon>Helotiales</taxon>
        <taxon>Lachnaceae</taxon>
        <taxon>Lachnellula</taxon>
    </lineage>
</organism>
<comment type="caution">
    <text evidence="1">The sequence shown here is derived from an EMBL/GenBank/DDBJ whole genome shotgun (WGS) entry which is preliminary data.</text>
</comment>
<reference evidence="1 2" key="1">
    <citation type="submission" date="2018-05" db="EMBL/GenBank/DDBJ databases">
        <title>Whole genome sequencing for identification of molecular markers to develop diagnostic detection tools for the regulated plant pathogen Lachnellula willkommii.</title>
        <authorList>
            <person name="Giroux E."/>
            <person name="Bilodeau G."/>
        </authorList>
    </citation>
    <scope>NUCLEOTIDE SEQUENCE [LARGE SCALE GENOMIC DNA]</scope>
    <source>
        <strain evidence="1 2">CBS 203.66</strain>
    </source>
</reference>
<accession>A0A8T9BTR1</accession>
<evidence type="ECO:0000313" key="2">
    <source>
        <dbReference type="Proteomes" id="UP000469559"/>
    </source>
</evidence>
<proteinExistence type="predicted"/>
<sequence length="98" mass="10791">MFRTWYLTHTDLPRLPYSRNQSISPCSTHSPLLVQLTFYSAAILLAVALQETPYFFDKYLADSLSPETAPLPCCTGSSTTGADTDSTNGLFGILILVR</sequence>
<keyword evidence="2" id="KW-1185">Reference proteome</keyword>
<dbReference type="AlphaFoldDB" id="A0A8T9BTR1"/>
<dbReference type="Proteomes" id="UP000469559">
    <property type="component" value="Unassembled WGS sequence"/>
</dbReference>